<dbReference type="Pfam" id="PF01261">
    <property type="entry name" value="AP_endonuc_2"/>
    <property type="match status" value="1"/>
</dbReference>
<sequence>MPLSTGKGSYPRAFEILNEMNLDGMELEFVHGVRMSDETRSFVNKTVKEKNLILTAHAPFYVNLNAKEEEKVDASASRVFETAVAARDTGAFSITFHAAYYLGLEKDFVYNQVKTQISRIIDRMEKENFKVWIRPETTGKATQWGDLEEIINLSKEFEYVLPCIDFSHLHARSAGDFNTYDEFSYILDEIGTKLGSYALENFHGHLAGIEYTAKGERQHLNLEESDMNYVDLLKVLKEFNVKGALVCESPNIEEDALLLKQTFASL</sequence>
<dbReference type="AlphaFoldDB" id="A0A9D1FWI5"/>
<dbReference type="GO" id="GO:0008270">
    <property type="term" value="F:zinc ion binding"/>
    <property type="evidence" value="ECO:0007669"/>
    <property type="project" value="InterPro"/>
</dbReference>
<dbReference type="GO" id="GO:0003677">
    <property type="term" value="F:DNA binding"/>
    <property type="evidence" value="ECO:0007669"/>
    <property type="project" value="InterPro"/>
</dbReference>
<evidence type="ECO:0000259" key="1">
    <source>
        <dbReference type="Pfam" id="PF01261"/>
    </source>
</evidence>
<dbReference type="SMART" id="SM00518">
    <property type="entry name" value="AP2Ec"/>
    <property type="match status" value="1"/>
</dbReference>
<dbReference type="Gene3D" id="3.20.20.150">
    <property type="entry name" value="Divalent-metal-dependent TIM barrel enzymes"/>
    <property type="match status" value="1"/>
</dbReference>
<feature type="domain" description="Xylose isomerase-like TIM barrel" evidence="1">
    <location>
        <begin position="14"/>
        <end position="254"/>
    </location>
</feature>
<dbReference type="PANTHER" id="PTHR21445">
    <property type="entry name" value="ENDONUCLEASE IV ENDODEOXYRIBONUCLEASE IV"/>
    <property type="match status" value="1"/>
</dbReference>
<dbReference type="InterPro" id="IPR036237">
    <property type="entry name" value="Xyl_isomerase-like_sf"/>
</dbReference>
<name>A0A9D1FWI5_9BACT</name>
<dbReference type="InterPro" id="IPR001719">
    <property type="entry name" value="AP_endonuc_2"/>
</dbReference>
<organism evidence="2 3">
    <name type="scientific">Candidatus Scatenecus faecavium</name>
    <dbReference type="NCBI Taxonomy" id="2840915"/>
    <lineage>
        <taxon>Bacteria</taxon>
        <taxon>Candidatus Scatenecus</taxon>
    </lineage>
</organism>
<evidence type="ECO:0000313" key="2">
    <source>
        <dbReference type="EMBL" id="HIS83265.1"/>
    </source>
</evidence>
<dbReference type="PANTHER" id="PTHR21445:SF0">
    <property type="entry name" value="APURINIC-APYRIMIDINIC ENDONUCLEASE"/>
    <property type="match status" value="1"/>
</dbReference>
<gene>
    <name evidence="2" type="ORF">IAD41_06655</name>
</gene>
<dbReference type="GO" id="GO:0008081">
    <property type="term" value="F:phosphoric diester hydrolase activity"/>
    <property type="evidence" value="ECO:0007669"/>
    <property type="project" value="TreeGrafter"/>
</dbReference>
<reference evidence="2" key="1">
    <citation type="submission" date="2020-10" db="EMBL/GenBank/DDBJ databases">
        <authorList>
            <person name="Gilroy R."/>
        </authorList>
    </citation>
    <scope>NUCLEOTIDE SEQUENCE</scope>
    <source>
        <strain evidence="2">CHK152-2994</strain>
    </source>
</reference>
<accession>A0A9D1FWI5</accession>
<comment type="caution">
    <text evidence="2">The sequence shown here is derived from an EMBL/GenBank/DDBJ whole genome shotgun (WGS) entry which is preliminary data.</text>
</comment>
<dbReference type="InterPro" id="IPR013022">
    <property type="entry name" value="Xyl_isomerase-like_TIM-brl"/>
</dbReference>
<proteinExistence type="predicted"/>
<dbReference type="Proteomes" id="UP000824139">
    <property type="component" value="Unassembled WGS sequence"/>
</dbReference>
<dbReference type="GO" id="GO:0003906">
    <property type="term" value="F:DNA-(apurinic or apyrimidinic site) endonuclease activity"/>
    <property type="evidence" value="ECO:0007669"/>
    <property type="project" value="TreeGrafter"/>
</dbReference>
<evidence type="ECO:0000313" key="3">
    <source>
        <dbReference type="Proteomes" id="UP000824139"/>
    </source>
</evidence>
<dbReference type="EMBL" id="DVJO01000147">
    <property type="protein sequence ID" value="HIS83265.1"/>
    <property type="molecule type" value="Genomic_DNA"/>
</dbReference>
<dbReference type="SUPFAM" id="SSF51658">
    <property type="entry name" value="Xylose isomerase-like"/>
    <property type="match status" value="1"/>
</dbReference>
<reference evidence="2" key="2">
    <citation type="journal article" date="2021" name="PeerJ">
        <title>Extensive microbial diversity within the chicken gut microbiome revealed by metagenomics and culture.</title>
        <authorList>
            <person name="Gilroy R."/>
            <person name="Ravi A."/>
            <person name="Getino M."/>
            <person name="Pursley I."/>
            <person name="Horton D.L."/>
            <person name="Alikhan N.F."/>
            <person name="Baker D."/>
            <person name="Gharbi K."/>
            <person name="Hall N."/>
            <person name="Watson M."/>
            <person name="Adriaenssens E.M."/>
            <person name="Foster-Nyarko E."/>
            <person name="Jarju S."/>
            <person name="Secka A."/>
            <person name="Antonio M."/>
            <person name="Oren A."/>
            <person name="Chaudhuri R.R."/>
            <person name="La Ragione R."/>
            <person name="Hildebrand F."/>
            <person name="Pallen M.J."/>
        </authorList>
    </citation>
    <scope>NUCLEOTIDE SEQUENCE</scope>
    <source>
        <strain evidence="2">CHK152-2994</strain>
    </source>
</reference>
<dbReference type="FunFam" id="3.20.20.150:FF:000017">
    <property type="entry name" value="Endonuclease IV related protein"/>
    <property type="match status" value="1"/>
</dbReference>
<dbReference type="GO" id="GO:0006284">
    <property type="term" value="P:base-excision repair"/>
    <property type="evidence" value="ECO:0007669"/>
    <property type="project" value="TreeGrafter"/>
</dbReference>
<protein>
    <submittedName>
        <fullName evidence="2">TIM barrel protein</fullName>
    </submittedName>
</protein>